<dbReference type="AlphaFoldDB" id="A0A0E9NRV7"/>
<comment type="caution">
    <text evidence="1">The sequence shown here is derived from an EMBL/GenBank/DDBJ whole genome shotgun (WGS) entry which is preliminary data.</text>
</comment>
<reference evidence="1 2" key="2">
    <citation type="journal article" date="2014" name="J. Gen. Appl. Microbiol.">
        <title>The early diverging ascomycetous budding yeast Saitoella complicata has three histone deacetylases belonging to the Clr6, Hos2, and Rpd3 lineages.</title>
        <authorList>
            <person name="Nishida H."/>
            <person name="Matsumoto T."/>
            <person name="Kondo S."/>
            <person name="Hamamoto M."/>
            <person name="Yoshikawa H."/>
        </authorList>
    </citation>
    <scope>NUCLEOTIDE SEQUENCE [LARGE SCALE GENOMIC DNA]</scope>
    <source>
        <strain evidence="1 2">NRRL Y-17804</strain>
    </source>
</reference>
<proteinExistence type="predicted"/>
<protein>
    <submittedName>
        <fullName evidence="1">Uncharacterized protein</fullName>
    </submittedName>
</protein>
<reference evidence="1 2" key="3">
    <citation type="journal article" date="2015" name="Genome Announc.">
        <title>Draft Genome Sequence of the Archiascomycetous Yeast Saitoella complicata.</title>
        <authorList>
            <person name="Yamauchi K."/>
            <person name="Kondo S."/>
            <person name="Hamamoto M."/>
            <person name="Takahashi Y."/>
            <person name="Ogura Y."/>
            <person name="Hayashi T."/>
            <person name="Nishida H."/>
        </authorList>
    </citation>
    <scope>NUCLEOTIDE SEQUENCE [LARGE SCALE GENOMIC DNA]</scope>
    <source>
        <strain evidence="1 2">NRRL Y-17804</strain>
    </source>
</reference>
<organism evidence="1 2">
    <name type="scientific">Saitoella complicata (strain BCRC 22490 / CBS 7301 / JCM 7358 / NBRC 10748 / NRRL Y-17804)</name>
    <dbReference type="NCBI Taxonomy" id="698492"/>
    <lineage>
        <taxon>Eukaryota</taxon>
        <taxon>Fungi</taxon>
        <taxon>Dikarya</taxon>
        <taxon>Ascomycota</taxon>
        <taxon>Taphrinomycotina</taxon>
        <taxon>Taphrinomycotina incertae sedis</taxon>
        <taxon>Saitoella</taxon>
    </lineage>
</organism>
<evidence type="ECO:0000313" key="1">
    <source>
        <dbReference type="EMBL" id="GAO52612.1"/>
    </source>
</evidence>
<dbReference type="Proteomes" id="UP000033140">
    <property type="component" value="Unassembled WGS sequence"/>
</dbReference>
<accession>A0A0E9NRV7</accession>
<sequence>MVGGLIARGELLNAASSDSSSSLFDGSGCEAPSFFFRTVELPPAKRLPEWERIARAVPLDVSCNWWGVKHITAKAALYRFDSLIEVPEWDEIAKVDVAAAVRHNMTFMEGYELLKTIRRRVVLEGHQGQQSGEAAARSDENTLLSDIAVELSKELCEREPPVDEVLRRKLPGGKVVKKGQEKTFQQYADYLSCFEKTISNHEEFVTKMMAAHLKNVVEESVEIGIKMEGLVFDEKQAMEEEKTT</sequence>
<keyword evidence="2" id="KW-1185">Reference proteome</keyword>
<gene>
    <name evidence="1" type="ORF">G7K_6685-t1</name>
</gene>
<evidence type="ECO:0000313" key="2">
    <source>
        <dbReference type="Proteomes" id="UP000033140"/>
    </source>
</evidence>
<dbReference type="EMBL" id="BACD03000076">
    <property type="protein sequence ID" value="GAO52612.1"/>
    <property type="molecule type" value="Genomic_DNA"/>
</dbReference>
<name>A0A0E9NRV7_SAICN</name>
<reference evidence="1 2" key="1">
    <citation type="journal article" date="2011" name="J. Gen. Appl. Microbiol.">
        <title>Draft genome sequencing of the enigmatic yeast Saitoella complicata.</title>
        <authorList>
            <person name="Nishida H."/>
            <person name="Hamamoto M."/>
            <person name="Sugiyama J."/>
        </authorList>
    </citation>
    <scope>NUCLEOTIDE SEQUENCE [LARGE SCALE GENOMIC DNA]</scope>
    <source>
        <strain evidence="1 2">NRRL Y-17804</strain>
    </source>
</reference>